<sequence>ISHAKLLLLEDLSIKNKMSNLAQFDSDFYQSNFTIDNQEHSGDDSNAYGNLYGSRK</sequence>
<dbReference type="Proteomes" id="UP000013456">
    <property type="component" value="Chromosome 5"/>
</dbReference>
<dbReference type="EMBL" id="CM001257">
    <property type="protein sequence ID" value="EHH25840.1"/>
    <property type="molecule type" value="Genomic_DNA"/>
</dbReference>
<dbReference type="HOGENOM" id="CLU_212403_0_0_1"/>
<evidence type="ECO:0000313" key="1">
    <source>
        <dbReference type="EMBL" id="EHH25840.1"/>
    </source>
</evidence>
<dbReference type="AlphaFoldDB" id="F6U288"/>
<feature type="non-terminal residue" evidence="1">
    <location>
        <position position="1"/>
    </location>
</feature>
<organism evidence="1">
    <name type="scientific">Macaca mulatta</name>
    <name type="common">Rhesus macaque</name>
    <dbReference type="NCBI Taxonomy" id="9544"/>
    <lineage>
        <taxon>Eukaryota</taxon>
        <taxon>Metazoa</taxon>
        <taxon>Chordata</taxon>
        <taxon>Craniata</taxon>
        <taxon>Vertebrata</taxon>
        <taxon>Euteleostomi</taxon>
        <taxon>Mammalia</taxon>
        <taxon>Eutheria</taxon>
        <taxon>Euarchontoglires</taxon>
        <taxon>Primates</taxon>
        <taxon>Haplorrhini</taxon>
        <taxon>Catarrhini</taxon>
        <taxon>Cercopithecidae</taxon>
        <taxon>Cercopithecinae</taxon>
        <taxon>Macaca</taxon>
    </lineage>
</organism>
<proteinExistence type="predicted"/>
<accession>F6U288</accession>
<name>F6U288_MACMU</name>
<protein>
    <submittedName>
        <fullName evidence="1">Uncharacterized protein</fullName>
    </submittedName>
</protein>
<reference evidence="1" key="1">
    <citation type="journal article" date="2011" name="Nat. Biotechnol.">
        <title>Genome sequencing and comparison of two nonhuman primate animal models, the cynomolgus and Chinese rhesus macaques.</title>
        <authorList>
            <person name="Yan G."/>
            <person name="Zhang G."/>
            <person name="Fang X."/>
            <person name="Zhang Y."/>
            <person name="Li C."/>
            <person name="Ling F."/>
            <person name="Cooper D.N."/>
            <person name="Li Q."/>
            <person name="Li Y."/>
            <person name="van Gool A.J."/>
            <person name="Du H."/>
            <person name="Chen J."/>
            <person name="Chen R."/>
            <person name="Zhang P."/>
            <person name="Huang Z."/>
            <person name="Thompson J.R."/>
            <person name="Meng Y."/>
            <person name="Bai Y."/>
            <person name="Wang J."/>
            <person name="Zhuo M."/>
            <person name="Wang T."/>
            <person name="Huang Y."/>
            <person name="Wei L."/>
            <person name="Li J."/>
            <person name="Wang Z."/>
            <person name="Hu H."/>
            <person name="Yang P."/>
            <person name="Le L."/>
            <person name="Stenson P.D."/>
            <person name="Li B."/>
            <person name="Liu X."/>
            <person name="Ball E.V."/>
            <person name="An N."/>
            <person name="Huang Q."/>
            <person name="Zhang Y."/>
            <person name="Fan W."/>
            <person name="Zhang X."/>
            <person name="Li Y."/>
            <person name="Wang W."/>
            <person name="Katze M.G."/>
            <person name="Su B."/>
            <person name="Nielsen R."/>
            <person name="Yang H."/>
            <person name="Wang J."/>
            <person name="Wang X."/>
            <person name="Wang J."/>
        </authorList>
    </citation>
    <scope>NUCLEOTIDE SEQUENCE [LARGE SCALE GENOMIC DNA]</scope>
    <source>
        <strain evidence="1">CR-5</strain>
    </source>
</reference>
<feature type="non-terminal residue" evidence="1">
    <location>
        <position position="56"/>
    </location>
</feature>
<gene>
    <name evidence="1" type="ORF">EGK_15686</name>
</gene>